<organism evidence="4 5">
    <name type="scientific">Phialemonium thermophilum</name>
    <dbReference type="NCBI Taxonomy" id="223376"/>
    <lineage>
        <taxon>Eukaryota</taxon>
        <taxon>Fungi</taxon>
        <taxon>Dikarya</taxon>
        <taxon>Ascomycota</taxon>
        <taxon>Pezizomycotina</taxon>
        <taxon>Sordariomycetes</taxon>
        <taxon>Sordariomycetidae</taxon>
        <taxon>Cephalothecales</taxon>
        <taxon>Cephalothecaceae</taxon>
        <taxon>Phialemonium</taxon>
    </lineage>
</organism>
<feature type="transmembrane region" description="Helical" evidence="2">
    <location>
        <begin position="189"/>
        <end position="211"/>
    </location>
</feature>
<feature type="compositionally biased region" description="Basic residues" evidence="1">
    <location>
        <begin position="638"/>
        <end position="648"/>
    </location>
</feature>
<dbReference type="InterPro" id="IPR022703">
    <property type="entry name" value="DUF3533"/>
</dbReference>
<proteinExistence type="predicted"/>
<comment type="caution">
    <text evidence="4">The sequence shown here is derived from an EMBL/GenBank/DDBJ whole genome shotgun (WGS) entry which is preliminary data.</text>
</comment>
<name>A0ABR3WBU2_9PEZI</name>
<feature type="transmembrane region" description="Helical" evidence="2">
    <location>
        <begin position="574"/>
        <end position="599"/>
    </location>
</feature>
<keyword evidence="2" id="KW-1133">Transmembrane helix</keyword>
<keyword evidence="2" id="KW-0812">Transmembrane</keyword>
<feature type="transmembrane region" description="Helical" evidence="2">
    <location>
        <begin position="486"/>
        <end position="509"/>
    </location>
</feature>
<keyword evidence="5" id="KW-1185">Reference proteome</keyword>
<evidence type="ECO:0000313" key="5">
    <source>
        <dbReference type="Proteomes" id="UP001586593"/>
    </source>
</evidence>
<dbReference type="EMBL" id="JAZHXJ010000533">
    <property type="protein sequence ID" value="KAL1858143.1"/>
    <property type="molecule type" value="Genomic_DNA"/>
</dbReference>
<feature type="compositionally biased region" description="Low complexity" evidence="1">
    <location>
        <begin position="135"/>
        <end position="145"/>
    </location>
</feature>
<dbReference type="Pfam" id="PF12051">
    <property type="entry name" value="DUF3533"/>
    <property type="match status" value="1"/>
</dbReference>
<feature type="transmembrane region" description="Helical" evidence="2">
    <location>
        <begin position="399"/>
        <end position="418"/>
    </location>
</feature>
<feature type="transmembrane region" description="Helical" evidence="2">
    <location>
        <begin position="439"/>
        <end position="466"/>
    </location>
</feature>
<feature type="region of interest" description="Disordered" evidence="1">
    <location>
        <begin position="107"/>
        <end position="169"/>
    </location>
</feature>
<keyword evidence="2" id="KW-0472">Membrane</keyword>
<protein>
    <recommendedName>
        <fullName evidence="3">DUF3533 domain-containing protein</fullName>
    </recommendedName>
</protein>
<dbReference type="PANTHER" id="PTHR34814:SF1">
    <property type="entry name" value="NITROSOGUANIDINE RESISTANCE PROTEIN SNG1"/>
    <property type="match status" value="1"/>
</dbReference>
<feature type="region of interest" description="Disordered" evidence="1">
    <location>
        <begin position="622"/>
        <end position="648"/>
    </location>
</feature>
<gene>
    <name evidence="4" type="ORF">VTK73DRAFT_7919</name>
</gene>
<reference evidence="4 5" key="1">
    <citation type="journal article" date="2024" name="Commun. Biol.">
        <title>Comparative genomic analysis of thermophilic fungi reveals convergent evolutionary adaptations and gene losses.</title>
        <authorList>
            <person name="Steindorff A.S."/>
            <person name="Aguilar-Pontes M.V."/>
            <person name="Robinson A.J."/>
            <person name="Andreopoulos B."/>
            <person name="LaButti K."/>
            <person name="Kuo A."/>
            <person name="Mondo S."/>
            <person name="Riley R."/>
            <person name="Otillar R."/>
            <person name="Haridas S."/>
            <person name="Lipzen A."/>
            <person name="Grimwood J."/>
            <person name="Schmutz J."/>
            <person name="Clum A."/>
            <person name="Reid I.D."/>
            <person name="Moisan M.C."/>
            <person name="Butler G."/>
            <person name="Nguyen T.T.M."/>
            <person name="Dewar K."/>
            <person name="Conant G."/>
            <person name="Drula E."/>
            <person name="Henrissat B."/>
            <person name="Hansel C."/>
            <person name="Singer S."/>
            <person name="Hutchinson M.I."/>
            <person name="de Vries R.P."/>
            <person name="Natvig D.O."/>
            <person name="Powell A.J."/>
            <person name="Tsang A."/>
            <person name="Grigoriev I.V."/>
        </authorList>
    </citation>
    <scope>NUCLEOTIDE SEQUENCE [LARGE SCALE GENOMIC DNA]</scope>
    <source>
        <strain evidence="4 5">ATCC 24622</strain>
    </source>
</reference>
<feature type="domain" description="DUF3533" evidence="3">
    <location>
        <begin position="195"/>
        <end position="589"/>
    </location>
</feature>
<dbReference type="PANTHER" id="PTHR34814">
    <property type="entry name" value="NITROSOGUANIDINE RESISTANCE PROTEIN SNG1"/>
    <property type="match status" value="1"/>
</dbReference>
<dbReference type="InterPro" id="IPR053001">
    <property type="entry name" value="MNNG_permease-like"/>
</dbReference>
<sequence>MPQPLWAWPSQGHTYVNCDGFVIPTSPSSSVGTRPTSVAPSISLFTHYLKSEVCRCLSSINTTRYLKHDGRLESLERQETRRESTGSGSWQPTFLWSFMNANQPGYWEDPSVSPSCRDEEEAQRTREDESPPTLSSGGEAGAASHSSDDNAEVGQVRSTAAEHGPPPHQSVGFWHRGLDAVRRDVVRRWLLTTAVLLLFIVGILSLFWGVLFAQDEKTRSLVVYVVDFDGQAAPYDSVTPFVGPIVTRTARQLLEEPGPSLGYTVVPASHFRQDPLAVRRAVYDWECYAAIYVNPNATALLREAVAVGNASYDPRGSLQFVLLSARDQTTYESVVYPHLASFAQAFSAAFGPAWARAVATNASWTRDHLAAASTAVNPGISPLVVDLRPFQPPAATPSVSIGLIYLIIMAFFSFSFFLPIHMNFVIPRGHPPLHFWQLILWRLFSTVLAYFFISLAYSLVSLAFRIPFRPPPASPVEPPPPQGATAYGRGSFLVYWMVNFVGMNALGLACENVAMLLGQPWTALWLIFWVITNVSTSFYSLDLAPGFYRWGYAWPLRHIVAASRQILFDLRSQIGLNLGVLFAWAAVNIALFPLCCYYMRWKGEREKRREEVARDRYVVKTEGGDEKELPKQVGQKPPIRKRGFWRGV</sequence>
<evidence type="ECO:0000256" key="1">
    <source>
        <dbReference type="SAM" id="MobiDB-lite"/>
    </source>
</evidence>
<accession>A0ABR3WBU2</accession>
<evidence type="ECO:0000259" key="3">
    <source>
        <dbReference type="Pfam" id="PF12051"/>
    </source>
</evidence>
<evidence type="ECO:0000313" key="4">
    <source>
        <dbReference type="EMBL" id="KAL1858143.1"/>
    </source>
</evidence>
<evidence type="ECO:0000256" key="2">
    <source>
        <dbReference type="SAM" id="Phobius"/>
    </source>
</evidence>
<feature type="transmembrane region" description="Helical" evidence="2">
    <location>
        <begin position="521"/>
        <end position="541"/>
    </location>
</feature>
<dbReference type="Proteomes" id="UP001586593">
    <property type="component" value="Unassembled WGS sequence"/>
</dbReference>